<dbReference type="EMBL" id="AP025739">
    <property type="protein sequence ID" value="BDI34043.1"/>
    <property type="molecule type" value="Genomic_DNA"/>
</dbReference>
<dbReference type="Proteomes" id="UP000287394">
    <property type="component" value="Chromosome"/>
</dbReference>
<keyword evidence="2" id="KW-1185">Reference proteome</keyword>
<evidence type="ECO:0000313" key="2">
    <source>
        <dbReference type="Proteomes" id="UP000287394"/>
    </source>
</evidence>
<evidence type="ECO:0000313" key="1">
    <source>
        <dbReference type="EMBL" id="BDI34043.1"/>
    </source>
</evidence>
<dbReference type="RefSeq" id="WP_125205993.1">
    <property type="nucleotide sequence ID" value="NZ_AP025739.1"/>
</dbReference>
<sequence>MLSEPTPVDPEVAAATFSRHLDAFWQGLRADRSDWELYRIDDLNVVIKLYAVRSDGVREDYYLKLGANFYDSWPPLAWFVKPNDWSQADPGSQWWPKLATTPTWFGLHASYPYRDGSQRPLLCFTHCAQYYQTNHAPEEHTVWKQGRHTLAMTVNRVAEILRPPYYAGRSDI</sequence>
<dbReference type="KEGG" id="ccot:CCAX7_60940"/>
<dbReference type="OrthoDB" id="8243584at2"/>
<gene>
    <name evidence="1" type="ORF">CCAX7_60940</name>
</gene>
<accession>A0A402CW45</accession>
<organism evidence="1 2">
    <name type="scientific">Capsulimonas corticalis</name>
    <dbReference type="NCBI Taxonomy" id="2219043"/>
    <lineage>
        <taxon>Bacteria</taxon>
        <taxon>Bacillati</taxon>
        <taxon>Armatimonadota</taxon>
        <taxon>Armatimonadia</taxon>
        <taxon>Capsulimonadales</taxon>
        <taxon>Capsulimonadaceae</taxon>
        <taxon>Capsulimonas</taxon>
    </lineage>
</organism>
<protein>
    <submittedName>
        <fullName evidence="1">Uncharacterized protein</fullName>
    </submittedName>
</protein>
<dbReference type="AlphaFoldDB" id="A0A402CW45"/>
<name>A0A402CW45_9BACT</name>
<proteinExistence type="predicted"/>
<reference evidence="1 2" key="1">
    <citation type="journal article" date="2019" name="Int. J. Syst. Evol. Microbiol.">
        <title>Capsulimonas corticalis gen. nov., sp. nov., an aerobic capsulated bacterium, of a novel bacterial order, Capsulimonadales ord. nov., of the class Armatimonadia of the phylum Armatimonadetes.</title>
        <authorList>
            <person name="Li J."/>
            <person name="Kudo C."/>
            <person name="Tonouchi A."/>
        </authorList>
    </citation>
    <scope>NUCLEOTIDE SEQUENCE [LARGE SCALE GENOMIC DNA]</scope>
    <source>
        <strain evidence="1 2">AX-7</strain>
    </source>
</reference>